<dbReference type="InterPro" id="IPR020481">
    <property type="entry name" value="Intracell_prot_inh_BsuPI"/>
</dbReference>
<dbReference type="RefSeq" id="WP_003519441.1">
    <property type="nucleotide sequence ID" value="NZ_CP013828.1"/>
</dbReference>
<organism evidence="4 5">
    <name type="scientific">Acetivibrio thermocellus AD2</name>
    <dbReference type="NCBI Taxonomy" id="1138384"/>
    <lineage>
        <taxon>Bacteria</taxon>
        <taxon>Bacillati</taxon>
        <taxon>Bacillota</taxon>
        <taxon>Clostridia</taxon>
        <taxon>Eubacteriales</taxon>
        <taxon>Oscillospiraceae</taxon>
        <taxon>Acetivibrio</taxon>
    </lineage>
</organism>
<dbReference type="Proteomes" id="UP000223596">
    <property type="component" value="Unassembled WGS sequence"/>
</dbReference>
<dbReference type="PROSITE" id="PS51272">
    <property type="entry name" value="SLH"/>
    <property type="match status" value="1"/>
</dbReference>
<protein>
    <submittedName>
        <fullName evidence="4">Intracellular proteinase inhibitor BsuPI</fullName>
    </submittedName>
</protein>
<keyword evidence="1" id="KW-0677">Repeat</keyword>
<dbReference type="Pfam" id="PF12690">
    <property type="entry name" value="BsuPI"/>
    <property type="match status" value="1"/>
</dbReference>
<feature type="signal peptide" evidence="2">
    <location>
        <begin position="1"/>
        <end position="27"/>
    </location>
</feature>
<dbReference type="EMBL" id="PDBW01000001">
    <property type="protein sequence ID" value="PFH02344.1"/>
    <property type="molecule type" value="Genomic_DNA"/>
</dbReference>
<evidence type="ECO:0000256" key="1">
    <source>
        <dbReference type="ARBA" id="ARBA00022737"/>
    </source>
</evidence>
<sequence>MKRKVIQTCIFPVALASVLTTTSFAQSAEIVPVSAKDVEVVPISYQIKHWSEVFIDQLSKDYDVKDVFDGKNLNSTIEVKDFQNLVRVVLDKDYDGSPDSLSREAVVHELMKIWADKTGKNLDEIAIIEMLIYTDLSQVDEKYQQSVVIAYMKNIARGRGGGIFDPKTGVTYGELAALIYNTAQVVTKENQANVQPVAENKFETRGTYEIKDDKVVFNFELVNHYKETKELMFGSGQQFELTITDEKGNEVYRYSDGKFFTLALIMKTINPGESIKWQDEWDMKDKDGNKLTSGKYKAKIEIMVVQEEEKEKIDESELTTEIEFELGVDEKNNIVDSKSVKNL</sequence>
<gene>
    <name evidence="4" type="ORF">M972_111114</name>
</gene>
<proteinExistence type="predicted"/>
<feature type="chain" id="PRO_5044220625" evidence="2">
    <location>
        <begin position="28"/>
        <end position="343"/>
    </location>
</feature>
<dbReference type="Gene3D" id="2.60.40.2360">
    <property type="entry name" value="Intracellular proteinase inhibitor BsuPI"/>
    <property type="match status" value="1"/>
</dbReference>
<comment type="caution">
    <text evidence="4">The sequence shown here is derived from an EMBL/GenBank/DDBJ whole genome shotgun (WGS) entry which is preliminary data.</text>
</comment>
<dbReference type="AlphaFoldDB" id="A0AB36TEK8"/>
<dbReference type="InterPro" id="IPR001119">
    <property type="entry name" value="SLH_dom"/>
</dbReference>
<accession>A0AB36TEK8</accession>
<evidence type="ECO:0000256" key="2">
    <source>
        <dbReference type="SAM" id="SignalP"/>
    </source>
</evidence>
<evidence type="ECO:0000313" key="5">
    <source>
        <dbReference type="Proteomes" id="UP000223596"/>
    </source>
</evidence>
<name>A0AB36TEK8_ACETH</name>
<keyword evidence="2" id="KW-0732">Signal</keyword>
<evidence type="ECO:0000313" key="4">
    <source>
        <dbReference type="EMBL" id="PFH02344.1"/>
    </source>
</evidence>
<dbReference type="InterPro" id="IPR038144">
    <property type="entry name" value="IPI"/>
</dbReference>
<evidence type="ECO:0000259" key="3">
    <source>
        <dbReference type="PROSITE" id="PS51272"/>
    </source>
</evidence>
<reference evidence="4 5" key="1">
    <citation type="submission" date="2017-09" db="EMBL/GenBank/DDBJ databases">
        <title>Evaluation of Pacific Biosciences Sequencing Technology to Finishing C. thermocellum Genome Sequences.</title>
        <authorList>
            <person name="Brown S."/>
        </authorList>
    </citation>
    <scope>NUCLEOTIDE SEQUENCE [LARGE SCALE GENOMIC DNA]</scope>
    <source>
        <strain evidence="4 5">AD2</strain>
    </source>
</reference>
<feature type="domain" description="SLH" evidence="3">
    <location>
        <begin position="130"/>
        <end position="193"/>
    </location>
</feature>